<evidence type="ECO:0000259" key="2">
    <source>
        <dbReference type="PROSITE" id="PS51737"/>
    </source>
</evidence>
<dbReference type="EMBL" id="JAVDWV010000011">
    <property type="protein sequence ID" value="MDR7155747.1"/>
    <property type="molecule type" value="Genomic_DNA"/>
</dbReference>
<feature type="domain" description="Recombinase" evidence="2">
    <location>
        <begin position="151"/>
        <end position="294"/>
    </location>
</feature>
<proteinExistence type="predicted"/>
<evidence type="ECO:0000313" key="3">
    <source>
        <dbReference type="EMBL" id="MDR7155747.1"/>
    </source>
</evidence>
<dbReference type="InterPro" id="IPR036162">
    <property type="entry name" value="Resolvase-like_N_sf"/>
</dbReference>
<dbReference type="InterPro" id="IPR038109">
    <property type="entry name" value="DNA_bind_recomb_sf"/>
</dbReference>
<dbReference type="InterPro" id="IPR011109">
    <property type="entry name" value="DNA_bind_recombinase_dom"/>
</dbReference>
<gene>
    <name evidence="3" type="ORF">J2W40_002583</name>
</gene>
<dbReference type="CDD" id="cd00338">
    <property type="entry name" value="Ser_Recombinase"/>
    <property type="match status" value="1"/>
</dbReference>
<dbReference type="SMART" id="SM00857">
    <property type="entry name" value="Resolvase"/>
    <property type="match status" value="1"/>
</dbReference>
<dbReference type="Pfam" id="PF07508">
    <property type="entry name" value="Recombinase"/>
    <property type="match status" value="1"/>
</dbReference>
<organism evidence="3 4">
    <name type="scientific">Sphingobium xenophagum</name>
    <dbReference type="NCBI Taxonomy" id="121428"/>
    <lineage>
        <taxon>Bacteria</taxon>
        <taxon>Pseudomonadati</taxon>
        <taxon>Pseudomonadota</taxon>
        <taxon>Alphaproteobacteria</taxon>
        <taxon>Sphingomonadales</taxon>
        <taxon>Sphingomonadaceae</taxon>
        <taxon>Sphingobium</taxon>
    </lineage>
</organism>
<dbReference type="InterPro" id="IPR050639">
    <property type="entry name" value="SSR_resolvase"/>
</dbReference>
<comment type="caution">
    <text evidence="3">The sequence shown here is derived from an EMBL/GenBank/DDBJ whole genome shotgun (WGS) entry which is preliminary data.</text>
</comment>
<dbReference type="PANTHER" id="PTHR30461">
    <property type="entry name" value="DNA-INVERTASE FROM LAMBDOID PROPHAGE"/>
    <property type="match status" value="1"/>
</dbReference>
<reference evidence="3 4" key="1">
    <citation type="submission" date="2023-07" db="EMBL/GenBank/DDBJ databases">
        <title>Sorghum-associated microbial communities from plants grown in Nebraska, USA.</title>
        <authorList>
            <person name="Schachtman D."/>
        </authorList>
    </citation>
    <scope>NUCLEOTIDE SEQUENCE [LARGE SCALE GENOMIC DNA]</scope>
    <source>
        <strain evidence="3 4">4256</strain>
    </source>
</reference>
<dbReference type="RefSeq" id="WP_310225329.1">
    <property type="nucleotide sequence ID" value="NZ_JAVDWV010000011.1"/>
</dbReference>
<dbReference type="PROSITE" id="PS51737">
    <property type="entry name" value="RECOMBINASE_DNA_BIND"/>
    <property type="match status" value="1"/>
</dbReference>
<dbReference type="Pfam" id="PF13408">
    <property type="entry name" value="Zn_ribbon_recom"/>
    <property type="match status" value="1"/>
</dbReference>
<evidence type="ECO:0000259" key="1">
    <source>
        <dbReference type="PROSITE" id="PS51736"/>
    </source>
</evidence>
<dbReference type="Gene3D" id="3.90.1750.20">
    <property type="entry name" value="Putative Large Serine Recombinase, Chain B, Domain 2"/>
    <property type="match status" value="1"/>
</dbReference>
<protein>
    <submittedName>
        <fullName evidence="3">DNA invertase Pin-like site-specific DNA recombinase</fullName>
    </submittedName>
</protein>
<name>A0ABU1X3Y7_SPHXE</name>
<evidence type="ECO:0000313" key="4">
    <source>
        <dbReference type="Proteomes" id="UP001267638"/>
    </source>
</evidence>
<sequence length="567" mass="62668">MPRVALYARYSDDKQSPASIDDQFLICREQAAREGWRIVANYKDAAISGASVILRPGIQSLLQDAQMGRFDILLAEALDRVSRDQADVATLYKNLQFAGVKIVTLAEGEVSELHVGLKGTMNALFLKYLAKKTHRGLRGRVEKGKSGGGLCFGYDVVRRFSSEGEPVHGERSINAAEAEVIRQVFRQFANGLSPHAIACRLNDSGISAPTGKLWTSTTIRGHAKRGTGLLNNELYIGKLVWNRLRYLKNPQTGKRVSRINPKSEWIVTEVPDLRIVDEELWQAVKARQENIAIQYVDVIEATRSAHTALNRTHRPKSLLSGLVYCGCCGGPYSLRGQGRFACSNHVDTKSCANGHSITRDKLEARVLEGLRDRMMTPDVAAEAIRTYVEERNRINHQRRASEIADRTDLQKVLKAIKGLVTLAKEGKGTRALVDELLELEAQEDAIRARLAAAPADVPDIHPNISEIYRRKVERLTHALSQPEERQEAADALRALIERIDLTPGAKRGEVNAMLYGEFGRILEWIEQRRLAENAQSPGACASGLCGMSVSVVAGVGPLNQSLPFITI</sequence>
<dbReference type="SUPFAM" id="SSF53041">
    <property type="entry name" value="Resolvase-like"/>
    <property type="match status" value="1"/>
</dbReference>
<feature type="domain" description="Resolvase/invertase-type recombinase catalytic" evidence="1">
    <location>
        <begin position="3"/>
        <end position="147"/>
    </location>
</feature>
<dbReference type="PANTHER" id="PTHR30461:SF23">
    <property type="entry name" value="DNA RECOMBINASE-RELATED"/>
    <property type="match status" value="1"/>
</dbReference>
<keyword evidence="4" id="KW-1185">Reference proteome</keyword>
<dbReference type="Pfam" id="PF00239">
    <property type="entry name" value="Resolvase"/>
    <property type="match status" value="1"/>
</dbReference>
<dbReference type="PROSITE" id="PS51736">
    <property type="entry name" value="RECOMBINASES_3"/>
    <property type="match status" value="1"/>
</dbReference>
<accession>A0ABU1X3Y7</accession>
<dbReference type="InterPro" id="IPR006119">
    <property type="entry name" value="Resolv_N"/>
</dbReference>
<dbReference type="Proteomes" id="UP001267638">
    <property type="component" value="Unassembled WGS sequence"/>
</dbReference>
<dbReference type="Gene3D" id="3.40.50.1390">
    <property type="entry name" value="Resolvase, N-terminal catalytic domain"/>
    <property type="match status" value="1"/>
</dbReference>
<dbReference type="InterPro" id="IPR025827">
    <property type="entry name" value="Zn_ribbon_recom_dom"/>
</dbReference>